<dbReference type="AlphaFoldDB" id="A0A137PC03"/>
<dbReference type="OMA" id="YCKPSQL"/>
<evidence type="ECO:0000256" key="12">
    <source>
        <dbReference type="RuleBase" id="RU362128"/>
    </source>
</evidence>
<evidence type="ECO:0000256" key="3">
    <source>
        <dbReference type="ARBA" id="ARBA00011198"/>
    </source>
</evidence>
<evidence type="ECO:0000256" key="4">
    <source>
        <dbReference type="ARBA" id="ARBA00012614"/>
    </source>
</evidence>
<dbReference type="Gene3D" id="3.40.50.2000">
    <property type="entry name" value="Glycogen Phosphorylase B"/>
    <property type="match status" value="1"/>
</dbReference>
<evidence type="ECO:0000313" key="15">
    <source>
        <dbReference type="Proteomes" id="UP000070444"/>
    </source>
</evidence>
<keyword evidence="7 12" id="KW-0808">Transferase</keyword>
<keyword evidence="8 12" id="KW-0256">Endoplasmic reticulum</keyword>
<organism evidence="14 15">
    <name type="scientific">Conidiobolus coronatus (strain ATCC 28846 / CBS 209.66 / NRRL 28638)</name>
    <name type="common">Delacroixia coronata</name>
    <dbReference type="NCBI Taxonomy" id="796925"/>
    <lineage>
        <taxon>Eukaryota</taxon>
        <taxon>Fungi</taxon>
        <taxon>Fungi incertae sedis</taxon>
        <taxon>Zoopagomycota</taxon>
        <taxon>Entomophthoromycotina</taxon>
        <taxon>Entomophthoromycetes</taxon>
        <taxon>Entomophthorales</taxon>
        <taxon>Ancylistaceae</taxon>
        <taxon>Conidiobolus</taxon>
    </lineage>
</organism>
<accession>A0A137PC03</accession>
<comment type="similarity">
    <text evidence="2 12">Belongs to the glycosyltransferase 28 family.</text>
</comment>
<comment type="subcellular location">
    <subcellularLocation>
        <location evidence="1 12">Endoplasmic reticulum</location>
    </subcellularLocation>
</comment>
<evidence type="ECO:0000256" key="11">
    <source>
        <dbReference type="ARBA" id="ARBA00048184"/>
    </source>
</evidence>
<dbReference type="InterPro" id="IPR007235">
    <property type="entry name" value="Glyco_trans_28_C"/>
</dbReference>
<evidence type="ECO:0000256" key="1">
    <source>
        <dbReference type="ARBA" id="ARBA00004240"/>
    </source>
</evidence>
<dbReference type="GO" id="GO:0043541">
    <property type="term" value="C:UDP-N-acetylglucosamine transferase complex"/>
    <property type="evidence" value="ECO:0007669"/>
    <property type="project" value="EnsemblFungi"/>
</dbReference>
<proteinExistence type="inferred from homology"/>
<dbReference type="PANTHER" id="PTHR12867:SF6">
    <property type="entry name" value="N-ACETYLGLUCOSAMINYLDIPHOSPHODOLICHOL N-ACETYLGLUCOSAMINYLTRANSFERASE"/>
    <property type="match status" value="1"/>
</dbReference>
<dbReference type="Pfam" id="PF04101">
    <property type="entry name" value="Glyco_tran_28_C"/>
    <property type="match status" value="1"/>
</dbReference>
<dbReference type="GO" id="GO:0004577">
    <property type="term" value="F:N-acetylglucosaminyldiphosphodolichol N-acetylglucosaminyltransferase activity"/>
    <property type="evidence" value="ECO:0007669"/>
    <property type="project" value="UniProtKB-EC"/>
</dbReference>
<dbReference type="EMBL" id="KQ964451">
    <property type="protein sequence ID" value="KXN72530.1"/>
    <property type="molecule type" value="Genomic_DNA"/>
</dbReference>
<reference evidence="14 15" key="1">
    <citation type="journal article" date="2015" name="Genome Biol. Evol.">
        <title>Phylogenomic analyses indicate that early fungi evolved digesting cell walls of algal ancestors of land plants.</title>
        <authorList>
            <person name="Chang Y."/>
            <person name="Wang S."/>
            <person name="Sekimoto S."/>
            <person name="Aerts A.L."/>
            <person name="Choi C."/>
            <person name="Clum A."/>
            <person name="LaButti K.M."/>
            <person name="Lindquist E.A."/>
            <person name="Yee Ngan C."/>
            <person name="Ohm R.A."/>
            <person name="Salamov A.A."/>
            <person name="Grigoriev I.V."/>
            <person name="Spatafora J.W."/>
            <person name="Berbee M.L."/>
        </authorList>
    </citation>
    <scope>NUCLEOTIDE SEQUENCE [LARGE SCALE GENOMIC DNA]</scope>
    <source>
        <strain evidence="14 15">NRRL 28638</strain>
    </source>
</reference>
<evidence type="ECO:0000256" key="8">
    <source>
        <dbReference type="ARBA" id="ARBA00022824"/>
    </source>
</evidence>
<dbReference type="Proteomes" id="UP000070444">
    <property type="component" value="Unassembled WGS sequence"/>
</dbReference>
<comment type="catalytic activity">
    <reaction evidence="11">
        <text>an N-acetyl-alpha-D-glucosaminyl-diphospho-di-trans,poly-cis-dolichol + UDP-N-acetyl-alpha-D-glucosamine = an N,N'-diacetylchitobiosyl-diphospho-di-trans,poly-cis-dolichol + UDP + H(+)</text>
        <dbReference type="Rhea" id="RHEA:23380"/>
        <dbReference type="Rhea" id="RHEA-COMP:19507"/>
        <dbReference type="Rhea" id="RHEA-COMP:19510"/>
        <dbReference type="ChEBI" id="CHEBI:15378"/>
        <dbReference type="ChEBI" id="CHEBI:57269"/>
        <dbReference type="ChEBI" id="CHEBI:57705"/>
        <dbReference type="ChEBI" id="CHEBI:58223"/>
        <dbReference type="ChEBI" id="CHEBI:58427"/>
        <dbReference type="EC" id="2.4.1.141"/>
    </reaction>
</comment>
<sequence>MSINQVFVTVGSTKFNELITNITNPIFIQNLIKLKVKTLLIQYGNSDFSHVKTLIEDPQLTNGLQVNYYDFKPSITDDLTASDLIICHGGSGTILEGLKLKKKLCVVNNSSLMDNHQLELIKAFEADNYVVRFELEDLLIRFLEVNWNELKLKEFESNNGQLFNNLLKDHLVVKRKLII</sequence>
<dbReference type="SUPFAM" id="SSF53756">
    <property type="entry name" value="UDP-Glycosyltransferase/glycogen phosphorylase"/>
    <property type="match status" value="1"/>
</dbReference>
<dbReference type="GO" id="GO:0042802">
    <property type="term" value="F:identical protein binding"/>
    <property type="evidence" value="ECO:0007669"/>
    <property type="project" value="EnsemblFungi"/>
</dbReference>
<evidence type="ECO:0000256" key="2">
    <source>
        <dbReference type="ARBA" id="ARBA00006962"/>
    </source>
</evidence>
<protein>
    <recommendedName>
        <fullName evidence="5 12">UDP-N-acetylglucosamine transferase subunit ALG13</fullName>
        <ecNumber evidence="4 12">2.4.1.141</ecNumber>
    </recommendedName>
    <alternativeName>
        <fullName evidence="10 12">Asparagine-linked glycosylation protein 13</fullName>
    </alternativeName>
</protein>
<dbReference type="GO" id="GO:0006488">
    <property type="term" value="P:dolichol-linked oligosaccharide biosynthetic process"/>
    <property type="evidence" value="ECO:0007669"/>
    <property type="project" value="EnsemblFungi"/>
</dbReference>
<dbReference type="PANTHER" id="PTHR12867">
    <property type="entry name" value="GLYCOSYL TRANSFERASE-RELATED"/>
    <property type="match status" value="1"/>
</dbReference>
<dbReference type="InterPro" id="IPR039042">
    <property type="entry name" value="Alg13-like"/>
</dbReference>
<evidence type="ECO:0000256" key="5">
    <source>
        <dbReference type="ARBA" id="ARBA00017468"/>
    </source>
</evidence>
<evidence type="ECO:0000256" key="10">
    <source>
        <dbReference type="ARBA" id="ARBA00032061"/>
    </source>
</evidence>
<keyword evidence="6 12" id="KW-0328">Glycosyltransferase</keyword>
<evidence type="ECO:0000256" key="7">
    <source>
        <dbReference type="ARBA" id="ARBA00022679"/>
    </source>
</evidence>
<dbReference type="OrthoDB" id="20273at2759"/>
<dbReference type="GO" id="GO:0005829">
    <property type="term" value="C:cytosol"/>
    <property type="evidence" value="ECO:0007669"/>
    <property type="project" value="EnsemblFungi"/>
</dbReference>
<gene>
    <name evidence="12" type="primary">ALG13</name>
    <name evidence="14" type="ORF">CONCODRAFT_77718</name>
</gene>
<keyword evidence="15" id="KW-1185">Reference proteome</keyword>
<comment type="subunit">
    <text evidence="3 12">Heterodimer with ALG14 to form a functional enzyme.</text>
</comment>
<dbReference type="GO" id="GO:0098548">
    <property type="term" value="C:cytoplasmic side of Golgi membrane"/>
    <property type="evidence" value="ECO:0007669"/>
    <property type="project" value="EnsemblFungi"/>
</dbReference>
<name>A0A137PC03_CONC2</name>
<feature type="domain" description="Glycosyl transferase family 28 C-terminal" evidence="13">
    <location>
        <begin position="6"/>
        <end position="161"/>
    </location>
</feature>
<dbReference type="STRING" id="796925.A0A137PC03"/>
<evidence type="ECO:0000256" key="9">
    <source>
        <dbReference type="ARBA" id="ARBA00024804"/>
    </source>
</evidence>
<evidence type="ECO:0000313" key="14">
    <source>
        <dbReference type="EMBL" id="KXN72530.1"/>
    </source>
</evidence>
<comment type="function">
    <text evidence="9 12">Involved in protein N-glycosylation. Essential for the second step of the dolichol-linked oligosaccharide pathway.</text>
</comment>
<evidence type="ECO:0000256" key="6">
    <source>
        <dbReference type="ARBA" id="ARBA00022676"/>
    </source>
</evidence>
<dbReference type="EC" id="2.4.1.141" evidence="4 12"/>
<evidence type="ECO:0000259" key="13">
    <source>
        <dbReference type="Pfam" id="PF04101"/>
    </source>
</evidence>